<keyword evidence="1" id="KW-1133">Transmembrane helix</keyword>
<evidence type="ECO:0000256" key="2">
    <source>
        <dbReference type="SAM" id="SignalP"/>
    </source>
</evidence>
<dbReference type="Proteomes" id="UP001386955">
    <property type="component" value="Unassembled WGS sequence"/>
</dbReference>
<evidence type="ECO:0000313" key="3">
    <source>
        <dbReference type="EMBL" id="KAK7393615.1"/>
    </source>
</evidence>
<feature type="chain" id="PRO_5043016259" evidence="2">
    <location>
        <begin position="17"/>
        <end position="87"/>
    </location>
</feature>
<evidence type="ECO:0000256" key="1">
    <source>
        <dbReference type="SAM" id="Phobius"/>
    </source>
</evidence>
<gene>
    <name evidence="3" type="ORF">VNO78_22173</name>
</gene>
<keyword evidence="4" id="KW-1185">Reference proteome</keyword>
<accession>A0AAN9SD48</accession>
<keyword evidence="1" id="KW-0812">Transmembrane</keyword>
<keyword evidence="2" id="KW-0732">Signal</keyword>
<dbReference type="EMBL" id="JAYMYS010000005">
    <property type="protein sequence ID" value="KAK7393615.1"/>
    <property type="molecule type" value="Genomic_DNA"/>
</dbReference>
<reference evidence="3 4" key="1">
    <citation type="submission" date="2024-01" db="EMBL/GenBank/DDBJ databases">
        <title>The genomes of 5 underutilized Papilionoideae crops provide insights into root nodulation and disease resistanc.</title>
        <authorList>
            <person name="Jiang F."/>
        </authorList>
    </citation>
    <scope>NUCLEOTIDE SEQUENCE [LARGE SCALE GENOMIC DNA]</scope>
    <source>
        <strain evidence="3">DUOXIRENSHENG_FW03</strain>
        <tissue evidence="3">Leaves</tissue>
    </source>
</reference>
<feature type="signal peptide" evidence="2">
    <location>
        <begin position="1"/>
        <end position="16"/>
    </location>
</feature>
<proteinExistence type="predicted"/>
<name>A0AAN9SD48_PSOTE</name>
<protein>
    <submittedName>
        <fullName evidence="3">Uncharacterized protein</fullName>
    </submittedName>
</protein>
<organism evidence="3 4">
    <name type="scientific">Psophocarpus tetragonolobus</name>
    <name type="common">Winged bean</name>
    <name type="synonym">Dolichos tetragonolobus</name>
    <dbReference type="NCBI Taxonomy" id="3891"/>
    <lineage>
        <taxon>Eukaryota</taxon>
        <taxon>Viridiplantae</taxon>
        <taxon>Streptophyta</taxon>
        <taxon>Embryophyta</taxon>
        <taxon>Tracheophyta</taxon>
        <taxon>Spermatophyta</taxon>
        <taxon>Magnoliopsida</taxon>
        <taxon>eudicotyledons</taxon>
        <taxon>Gunneridae</taxon>
        <taxon>Pentapetalae</taxon>
        <taxon>rosids</taxon>
        <taxon>fabids</taxon>
        <taxon>Fabales</taxon>
        <taxon>Fabaceae</taxon>
        <taxon>Papilionoideae</taxon>
        <taxon>50 kb inversion clade</taxon>
        <taxon>NPAAA clade</taxon>
        <taxon>indigoferoid/millettioid clade</taxon>
        <taxon>Phaseoleae</taxon>
        <taxon>Psophocarpus</taxon>
    </lineage>
</organism>
<dbReference type="AlphaFoldDB" id="A0AAN9SD48"/>
<evidence type="ECO:0000313" key="4">
    <source>
        <dbReference type="Proteomes" id="UP001386955"/>
    </source>
</evidence>
<sequence length="87" mass="10493">MFRILCCLFFWLNSLALYIVRNIERKLCSISDDSFTRGVLLYALLLLIIISIFNLSLIVFCLYNYYSMWFHSWMTWRIKFRASEASN</sequence>
<keyword evidence="1" id="KW-0472">Membrane</keyword>
<comment type="caution">
    <text evidence="3">The sequence shown here is derived from an EMBL/GenBank/DDBJ whole genome shotgun (WGS) entry which is preliminary data.</text>
</comment>
<feature type="transmembrane region" description="Helical" evidence="1">
    <location>
        <begin position="40"/>
        <end position="66"/>
    </location>
</feature>